<sequence>MEQSQQNQRTDRPGTPPRPPYSPVTPVLTHIAPAQGAASIVPPDSAISPTNTRFNFNQDVPLGYAGGTASSSRLPTFVPEPAPVPISESENPDAIALRSAITVLQLQKQQSLRDIHTLEKMKKAAAEDPEGFARELAAGNLAAKGPSESIINFTDDGDDDDDNDETSEAAREKNDEERSNFGKIPPPQNVVRMPPINWAKYQIVGEPLDKLHEEQLRRPSLGEPRREDPTQRAPEHVLAAPYRPLVDKIETPAKARAGSKAKKT</sequence>
<dbReference type="InterPro" id="IPR037830">
    <property type="entry name" value="ZZZ3"/>
</dbReference>
<reference evidence="2 3" key="1">
    <citation type="journal article" date="2024" name="IMA Fungus">
        <title>IMA Genome - F19 : A genome assembly and annotation guide to empower mycologists, including annotated draft genome sequences of Ceratocystis pirilliformis, Diaporthe australafricana, Fusarium ophioides, Paecilomyces lecythidis, and Sporothrix stenoceras.</title>
        <authorList>
            <person name="Aylward J."/>
            <person name="Wilson A.M."/>
            <person name="Visagie C.M."/>
            <person name="Spraker J."/>
            <person name="Barnes I."/>
            <person name="Buitendag C."/>
            <person name="Ceriani C."/>
            <person name="Del Mar Angel L."/>
            <person name="du Plessis D."/>
            <person name="Fuchs T."/>
            <person name="Gasser K."/>
            <person name="Kramer D."/>
            <person name="Li W."/>
            <person name="Munsamy K."/>
            <person name="Piso A."/>
            <person name="Price J.L."/>
            <person name="Sonnekus B."/>
            <person name="Thomas C."/>
            <person name="van der Nest A."/>
            <person name="van Dijk A."/>
            <person name="van Heerden A."/>
            <person name="van Vuuren N."/>
            <person name="Yilmaz N."/>
            <person name="Duong T.A."/>
            <person name="van der Merwe N.A."/>
            <person name="Wingfield M.J."/>
            <person name="Wingfield B.D."/>
        </authorList>
    </citation>
    <scope>NUCLEOTIDE SEQUENCE [LARGE SCALE GENOMIC DNA]</scope>
    <source>
        <strain evidence="2 3">CMW 18167</strain>
    </source>
</reference>
<proteinExistence type="predicted"/>
<feature type="compositionally biased region" description="Basic and acidic residues" evidence="1">
    <location>
        <begin position="223"/>
        <end position="235"/>
    </location>
</feature>
<dbReference type="PANTHER" id="PTHR22705">
    <property type="entry name" value="ZINC FINGER, ZZ DOMAIN CONTAINING 3"/>
    <property type="match status" value="1"/>
</dbReference>
<feature type="region of interest" description="Disordered" evidence="1">
    <location>
        <begin position="138"/>
        <end position="194"/>
    </location>
</feature>
<feature type="compositionally biased region" description="Acidic residues" evidence="1">
    <location>
        <begin position="155"/>
        <end position="167"/>
    </location>
</feature>
<dbReference type="EMBL" id="JAVDPF010000019">
    <property type="protein sequence ID" value="KAL1874598.1"/>
    <property type="molecule type" value="Genomic_DNA"/>
</dbReference>
<evidence type="ECO:0000313" key="3">
    <source>
        <dbReference type="Proteomes" id="UP001583193"/>
    </source>
</evidence>
<name>A0ABR3XF77_9EURO</name>
<evidence type="ECO:0000256" key="1">
    <source>
        <dbReference type="SAM" id="MobiDB-lite"/>
    </source>
</evidence>
<dbReference type="PANTHER" id="PTHR22705:SF0">
    <property type="entry name" value="ZZ-TYPE ZINC FINGER-CONTAINING PROTEIN 3"/>
    <property type="match status" value="1"/>
</dbReference>
<evidence type="ECO:0000313" key="2">
    <source>
        <dbReference type="EMBL" id="KAL1874598.1"/>
    </source>
</evidence>
<gene>
    <name evidence="2" type="ORF">Plec18167_005830</name>
</gene>
<feature type="region of interest" description="Disordered" evidence="1">
    <location>
        <begin position="65"/>
        <end position="89"/>
    </location>
</feature>
<feature type="compositionally biased region" description="Pro residues" evidence="1">
    <location>
        <begin position="14"/>
        <end position="23"/>
    </location>
</feature>
<accession>A0ABR3XF77</accession>
<feature type="compositionally biased region" description="Basic and acidic residues" evidence="1">
    <location>
        <begin position="168"/>
        <end position="180"/>
    </location>
</feature>
<protein>
    <submittedName>
        <fullName evidence="2">Uncharacterized protein</fullName>
    </submittedName>
</protein>
<dbReference type="Proteomes" id="UP001583193">
    <property type="component" value="Unassembled WGS sequence"/>
</dbReference>
<feature type="region of interest" description="Disordered" evidence="1">
    <location>
        <begin position="1"/>
        <end position="27"/>
    </location>
</feature>
<comment type="caution">
    <text evidence="2">The sequence shown here is derived from an EMBL/GenBank/DDBJ whole genome shotgun (WGS) entry which is preliminary data.</text>
</comment>
<organism evidence="2 3">
    <name type="scientific">Paecilomyces lecythidis</name>
    <dbReference type="NCBI Taxonomy" id="3004212"/>
    <lineage>
        <taxon>Eukaryota</taxon>
        <taxon>Fungi</taxon>
        <taxon>Dikarya</taxon>
        <taxon>Ascomycota</taxon>
        <taxon>Pezizomycotina</taxon>
        <taxon>Eurotiomycetes</taxon>
        <taxon>Eurotiomycetidae</taxon>
        <taxon>Eurotiales</taxon>
        <taxon>Thermoascaceae</taxon>
        <taxon>Paecilomyces</taxon>
    </lineage>
</organism>
<keyword evidence="3" id="KW-1185">Reference proteome</keyword>
<feature type="region of interest" description="Disordered" evidence="1">
    <location>
        <begin position="210"/>
        <end position="264"/>
    </location>
</feature>